<evidence type="ECO:0000256" key="11">
    <source>
        <dbReference type="SAM" id="Phobius"/>
    </source>
</evidence>
<evidence type="ECO:0000313" key="12">
    <source>
        <dbReference type="EMBL" id="PAV25623.1"/>
    </source>
</evidence>
<keyword evidence="7 10" id="KW-0653">Protein transport</keyword>
<dbReference type="OrthoDB" id="6624834at2"/>
<comment type="function">
    <text evidence="10">Inner membrane component of the type II secretion system required for the energy-dependent secretion of extracellular factors such as proteases and toxins from the periplasm.</text>
</comment>
<keyword evidence="8 11" id="KW-1133">Transmembrane helix</keyword>
<comment type="caution">
    <text evidence="12">The sequence shown here is derived from an EMBL/GenBank/DDBJ whole genome shotgun (WGS) entry which is preliminary data.</text>
</comment>
<name>A0A2A2I3K1_9GAMM</name>
<evidence type="ECO:0000313" key="13">
    <source>
        <dbReference type="EMBL" id="PVY78110.1"/>
    </source>
</evidence>
<dbReference type="EMBL" id="QEKQ01000002">
    <property type="protein sequence ID" value="PVY78110.1"/>
    <property type="molecule type" value="Genomic_DNA"/>
</dbReference>
<dbReference type="EMBL" id="NMPM01000052">
    <property type="protein sequence ID" value="PAV25623.1"/>
    <property type="molecule type" value="Genomic_DNA"/>
</dbReference>
<dbReference type="Proteomes" id="UP000218332">
    <property type="component" value="Unassembled WGS sequence"/>
</dbReference>
<dbReference type="AlphaFoldDB" id="A0A2A2I3K1"/>
<dbReference type="InterPro" id="IPR023229">
    <property type="entry name" value="T2SS_M_periplasmic_sf"/>
</dbReference>
<evidence type="ECO:0000256" key="1">
    <source>
        <dbReference type="ARBA" id="ARBA00004377"/>
    </source>
</evidence>
<dbReference type="GO" id="GO:0015628">
    <property type="term" value="P:protein secretion by the type II secretion system"/>
    <property type="evidence" value="ECO:0007669"/>
    <property type="project" value="InterPro"/>
</dbReference>
<evidence type="ECO:0000256" key="3">
    <source>
        <dbReference type="ARBA" id="ARBA00022448"/>
    </source>
</evidence>
<dbReference type="Pfam" id="PF04612">
    <property type="entry name" value="T2SSM"/>
    <property type="match status" value="1"/>
</dbReference>
<keyword evidence="4 10" id="KW-1003">Cell membrane</keyword>
<evidence type="ECO:0000256" key="4">
    <source>
        <dbReference type="ARBA" id="ARBA00022475"/>
    </source>
</evidence>
<dbReference type="PIRSF" id="PIRSF006291">
    <property type="entry name" value="GspM"/>
    <property type="match status" value="1"/>
</dbReference>
<keyword evidence="14" id="KW-1185">Reference proteome</keyword>
<organism evidence="12 14">
    <name type="scientific">Tamilnaduibacter salinus</name>
    <dbReference type="NCBI Taxonomy" id="1484056"/>
    <lineage>
        <taxon>Bacteria</taxon>
        <taxon>Pseudomonadati</taxon>
        <taxon>Pseudomonadota</taxon>
        <taxon>Gammaproteobacteria</taxon>
        <taxon>Pseudomonadales</taxon>
        <taxon>Marinobacteraceae</taxon>
        <taxon>Tamilnaduibacter</taxon>
    </lineage>
</organism>
<sequence>MQKLSEQPLVRHAVARFDQLPKRDQRALQVLGLALAVFLVYFLVWRPAAAYHEQAISSREAATELLRWMRENRGEIQALAASGGGDAASSGISGTRDLMSTVTRSAEQTGLALQRFEPSGEGQMRVWLEDADFNQVARWLETLSAEYGIVIDQAAVDRNDQPGLVSVRLTLTTG</sequence>
<evidence type="ECO:0000256" key="7">
    <source>
        <dbReference type="ARBA" id="ARBA00022927"/>
    </source>
</evidence>
<dbReference type="Gene3D" id="3.30.1360.100">
    <property type="entry name" value="General secretion pathway protein M, EpsM"/>
    <property type="match status" value="1"/>
</dbReference>
<dbReference type="InterPro" id="IPR007690">
    <property type="entry name" value="T2SS_GspM"/>
</dbReference>
<gene>
    <name evidence="13" type="ORF">C8D92_102146</name>
    <name evidence="12" type="ORF">CF392_10070</name>
</gene>
<dbReference type="Proteomes" id="UP000245887">
    <property type="component" value="Unassembled WGS sequence"/>
</dbReference>
<keyword evidence="5 10" id="KW-0997">Cell inner membrane</keyword>
<keyword evidence="6 11" id="KW-0812">Transmembrane</keyword>
<evidence type="ECO:0000313" key="15">
    <source>
        <dbReference type="Proteomes" id="UP000245887"/>
    </source>
</evidence>
<feature type="transmembrane region" description="Helical" evidence="11">
    <location>
        <begin position="27"/>
        <end position="45"/>
    </location>
</feature>
<proteinExistence type="inferred from homology"/>
<reference evidence="13 15" key="2">
    <citation type="submission" date="2018-04" db="EMBL/GenBank/DDBJ databases">
        <title>Genomic Encyclopedia of Type Strains, Phase IV (KMG-IV): sequencing the most valuable type-strain genomes for metagenomic binning, comparative biology and taxonomic classification.</title>
        <authorList>
            <person name="Goeker M."/>
        </authorList>
    </citation>
    <scope>NUCLEOTIDE SEQUENCE [LARGE SCALE GENOMIC DNA]</scope>
    <source>
        <strain evidence="13 15">DSM 28688</strain>
    </source>
</reference>
<evidence type="ECO:0000313" key="14">
    <source>
        <dbReference type="Proteomes" id="UP000218332"/>
    </source>
</evidence>
<dbReference type="GO" id="GO:0005886">
    <property type="term" value="C:plasma membrane"/>
    <property type="evidence" value="ECO:0007669"/>
    <property type="project" value="UniProtKB-SubCell"/>
</dbReference>
<comment type="subcellular location">
    <subcellularLocation>
        <location evidence="1">Cell inner membrane</location>
        <topology evidence="1">Single-pass membrane protein</topology>
    </subcellularLocation>
</comment>
<evidence type="ECO:0000256" key="2">
    <source>
        <dbReference type="ARBA" id="ARBA00010637"/>
    </source>
</evidence>
<evidence type="ECO:0000256" key="10">
    <source>
        <dbReference type="PIRNR" id="PIRNR006291"/>
    </source>
</evidence>
<keyword evidence="3 10" id="KW-0813">Transport</keyword>
<evidence type="ECO:0000256" key="5">
    <source>
        <dbReference type="ARBA" id="ARBA00022519"/>
    </source>
</evidence>
<evidence type="ECO:0000256" key="9">
    <source>
        <dbReference type="ARBA" id="ARBA00023136"/>
    </source>
</evidence>
<dbReference type="SUPFAM" id="SSF103054">
    <property type="entry name" value="General secretion pathway protein M, EpsM"/>
    <property type="match status" value="1"/>
</dbReference>
<comment type="similarity">
    <text evidence="2 10">Belongs to the GSP M family.</text>
</comment>
<dbReference type="GO" id="GO:0015627">
    <property type="term" value="C:type II protein secretion system complex"/>
    <property type="evidence" value="ECO:0007669"/>
    <property type="project" value="InterPro"/>
</dbReference>
<dbReference type="RefSeq" id="WP_095611329.1">
    <property type="nucleotide sequence ID" value="NZ_QEKQ01000002.1"/>
</dbReference>
<protein>
    <recommendedName>
        <fullName evidence="10">Type II secretion system protein M</fullName>
        <shortName evidence="10">T2SS protein M</shortName>
    </recommendedName>
    <alternativeName>
        <fullName evidence="10">General secretion pathway protein M</fullName>
    </alternativeName>
</protein>
<accession>A0A2A2I3K1</accession>
<keyword evidence="9 10" id="KW-0472">Membrane</keyword>
<evidence type="ECO:0000256" key="6">
    <source>
        <dbReference type="ARBA" id="ARBA00022692"/>
    </source>
</evidence>
<reference evidence="12 14" key="1">
    <citation type="submission" date="2017-07" db="EMBL/GenBank/DDBJ databases">
        <title>Tamlnaduibacter salinus (Mi-7) genome sequencing.</title>
        <authorList>
            <person name="Verma A."/>
            <person name="Krishnamurthi S."/>
        </authorList>
    </citation>
    <scope>NUCLEOTIDE SEQUENCE [LARGE SCALE GENOMIC DNA]</scope>
    <source>
        <strain evidence="12 14">Mi-7</strain>
    </source>
</reference>
<evidence type="ECO:0000256" key="8">
    <source>
        <dbReference type="ARBA" id="ARBA00022989"/>
    </source>
</evidence>